<dbReference type="Proteomes" id="UP000694570">
    <property type="component" value="Unplaced"/>
</dbReference>
<feature type="coiled-coil region" evidence="6">
    <location>
        <begin position="246"/>
        <end position="425"/>
    </location>
</feature>
<feature type="compositionally biased region" description="Polar residues" evidence="7">
    <location>
        <begin position="1690"/>
        <end position="1702"/>
    </location>
</feature>
<evidence type="ECO:0000256" key="5">
    <source>
        <dbReference type="ARBA" id="ARBA00061299"/>
    </source>
</evidence>
<dbReference type="GO" id="GO:0005737">
    <property type="term" value="C:cytoplasm"/>
    <property type="evidence" value="ECO:0007669"/>
    <property type="project" value="UniProtKB-SubCell"/>
</dbReference>
<reference evidence="9" key="1">
    <citation type="submission" date="2025-08" db="UniProtKB">
        <authorList>
            <consortium name="Ensembl"/>
        </authorList>
    </citation>
    <scope>IDENTIFICATION</scope>
</reference>
<sequence length="1774" mass="205289">MENEIFTPLLEQFMTSPLVTWVKTFGPLAAGNVTNLDEYVALVDGVFLNQVMLQINPKSESQRVNKKVNNDASLRIHNLSILVRQIKFYYQETLQQLIMMSLPNVLIIGKNPFSEQGTEEVKKLLLLLLGCAVQCQKKEEFIERIQSLDFDTKAAVAAHIQEVTHNQENVFDLQWMDVTDMSQEEIEPLLKNMVLHLKRLIDERDEHSETIIELSEERDGLHFLPHASSSAQSPCGSPGMKRTESRQHLSVELADAKAKIRRLRQELEEKTEQLLDCKQELEQMEIELKRLQQENMNLLSDARSARMYRDELDALREKAIRVDKLESEVSRYKERLHDIEFYKARVEELKEDNQVLLETKTMLEDQLEGTRARSDKLHELEKENLQLKAKLHDMEMERDMDRKKIEELMEENMTLEMAQKQSMDESLHLGWELEQISRTSELSEAPQKSLGHEVNELTSSRLLKLEMENQSLTKTVEELRSTMDSAEGNTSKILKIEKENQRLSKKVEILENEIIQEKQSLQNCQNLSKDLMKEKAQLEKTIETLRENSERQIKILEQENEHLNQTVSSLRQRSQISAEARVKDIEKENKILHESIKETSSKLSKIEFEKRQIRKELEHYKEKGERAEELENELHHLEKENELLQKKITNLKITCEKVEALEQENSELERENRKFKKTLDSFKNLTFQLESLEKENSQLDEENLELRRNVESLKCASMKMAQLQLENKELESEKEQLKKGLELMKASFKKTERLEVSYQGLDTENQRLQKALENSNKKIQQLESELQDLEMENQTLQKNLEELKISSKRLEQLEKENKSLEQETSQLEKDKKQLEKENKRLRQQAEIKDTTLEENNVKIGNLEKENKALFKEIGIYKESCIRLKELEKENKELVKRATIDIKTLVTLREDLVSEKLKTQQMNNDLEKLTHELEKIGLNKERLLHDEQSTDDRYKLLESKLESTLKKSLEIKEEKIAALEARLEESTNYNQQLRQELKTVKKNYEALKQRQDEERMVQSSPPTSGEDNKWERESQETTRELLKVKDRLIEVERNNATLQAEKQALKTQLKQLETQNNNLQAQILALQRQTVSLQEQNTTLQTQNAKLQVENSTLNSQSTSLMNQNAQLLIQQSSLENENESVIKEREDLKSLYDSLIKDHEKLELLHERQASEYESLIAKHGTLKSAHKNLEVEHKDLEDRYNQLLKQKGQLEDLEKTLKVEQEKMLLKSKNHETVAAEYKKLCGENDRLNHTYNQLLKETEVLQTDHKNLKSLLNNSKLEQTRLEAEFSKLKEQYQQLDITSTKLNNQCELLSQLKGNLEEENRHLLDQIQTLMLQNRTLLEQNMESKDLFHVEQRQYIDKLNELRRQKEKLEEKIMDQYKFYDPSPPRRRGNWITLKMRKLIKSKKDVNRERQKSLTLTPTRSDSSEGFLQLPHQDSQDSSSVGSNSLEDGQTLGTKKSSNTTSFEDVSPQGISDDSSTGSRVHASRPASLDSGRTSTSNSNNNASLHEVKAGAVNIQSRPQSHSSGEFSLLHEHEAWSSSGSSPIQYLKRQTRSSPVLQHKTLESRAHRKIKSGSPGSEVVTLQQFLEESNKLTSIQIKPSSQENLLDEVMKSLSVSSDFLGKNKPVSCGLARSVSGKTPGDFYDRRTTKPEQFVRPGPQKTEDTYFISSSGKSTLGTQGKIKLVKETSLSRQSKDSNPYATLPRASSVISTAEGTTRRTSIHDFLTKDSRLPMSVDSPPATADSSITAASNVDKVQESRNSKSRSREQQSS</sequence>
<dbReference type="GO" id="GO:0005085">
    <property type="term" value="F:guanyl-nucleotide exchange factor activity"/>
    <property type="evidence" value="ECO:0007669"/>
    <property type="project" value="UniProtKB-KW"/>
</dbReference>
<feature type="region of interest" description="Disordered" evidence="7">
    <location>
        <begin position="1007"/>
        <end position="1036"/>
    </location>
</feature>
<dbReference type="PANTHER" id="PTHR18947:SF30">
    <property type="entry name" value="GIRDIN"/>
    <property type="match status" value="1"/>
</dbReference>
<keyword evidence="4 6" id="KW-0175">Coiled coil</keyword>
<feature type="compositionally biased region" description="Polar residues" evidence="7">
    <location>
        <begin position="1669"/>
        <end position="1680"/>
    </location>
</feature>
<dbReference type="InterPro" id="IPR043936">
    <property type="entry name" value="HOOK_N"/>
</dbReference>
<feature type="region of interest" description="Disordered" evidence="7">
    <location>
        <begin position="816"/>
        <end position="839"/>
    </location>
</feature>
<evidence type="ECO:0000256" key="4">
    <source>
        <dbReference type="ARBA" id="ARBA00023054"/>
    </source>
</evidence>
<keyword evidence="2" id="KW-0963">Cytoplasm</keyword>
<feature type="region of interest" description="Disordered" evidence="7">
    <location>
        <begin position="1640"/>
        <end position="1774"/>
    </location>
</feature>
<evidence type="ECO:0000313" key="9">
    <source>
        <dbReference type="Ensembl" id="ENSSSCP00030047952.1"/>
    </source>
</evidence>
<feature type="compositionally biased region" description="Basic and acidic residues" evidence="7">
    <location>
        <begin position="1723"/>
        <end position="1733"/>
    </location>
</feature>
<keyword evidence="3" id="KW-0344">Guanine-nucleotide releasing factor</keyword>
<feature type="compositionally biased region" description="Polar residues" evidence="7">
    <location>
        <begin position="1710"/>
        <end position="1721"/>
    </location>
</feature>
<comment type="similarity">
    <text evidence="5">Belongs to the CCDC88 family.</text>
</comment>
<feature type="compositionally biased region" description="Basic and acidic residues" evidence="7">
    <location>
        <begin position="1025"/>
        <end position="1036"/>
    </location>
</feature>
<evidence type="ECO:0000256" key="2">
    <source>
        <dbReference type="ARBA" id="ARBA00022490"/>
    </source>
</evidence>
<gene>
    <name evidence="9" type="primary">CCDC88A</name>
</gene>
<proteinExistence type="inferred from homology"/>
<feature type="compositionally biased region" description="Polar residues" evidence="7">
    <location>
        <begin position="1444"/>
        <end position="1482"/>
    </location>
</feature>
<dbReference type="CDD" id="cd22229">
    <property type="entry name" value="HkD_Girdin"/>
    <property type="match status" value="1"/>
</dbReference>
<dbReference type="PROSITE" id="PS50021">
    <property type="entry name" value="CH"/>
    <property type="match status" value="1"/>
</dbReference>
<dbReference type="InterPro" id="IPR001715">
    <property type="entry name" value="CH_dom"/>
</dbReference>
<dbReference type="Ensembl" id="ENSSSCT00030103699.1">
    <property type="protein sequence ID" value="ENSSSCP00030047952.1"/>
    <property type="gene ID" value="ENSSSCG00030073844.1"/>
</dbReference>
<dbReference type="GO" id="GO:0007165">
    <property type="term" value="P:signal transduction"/>
    <property type="evidence" value="ECO:0007669"/>
    <property type="project" value="UniProtKB-ARBA"/>
</dbReference>
<feature type="region of interest" description="Disordered" evidence="7">
    <location>
        <begin position="1406"/>
        <end position="1505"/>
    </location>
</feature>
<comment type="subcellular location">
    <subcellularLocation>
        <location evidence="1">Cytoplasm</location>
    </subcellularLocation>
</comment>
<name>A0A8D0Y8Z4_PIG</name>
<evidence type="ECO:0000313" key="10">
    <source>
        <dbReference type="Proteomes" id="UP000694570"/>
    </source>
</evidence>
<evidence type="ECO:0000256" key="1">
    <source>
        <dbReference type="ARBA" id="ARBA00004496"/>
    </source>
</evidence>
<dbReference type="FunFam" id="1.10.418.10:FF:000035">
    <property type="entry name" value="girdin isoform X1"/>
    <property type="match status" value="1"/>
</dbReference>
<dbReference type="GO" id="GO:0030705">
    <property type="term" value="P:cytoskeleton-dependent intracellular transport"/>
    <property type="evidence" value="ECO:0007669"/>
    <property type="project" value="InterPro"/>
</dbReference>
<evidence type="ECO:0000256" key="7">
    <source>
        <dbReference type="SAM" id="MobiDB-lite"/>
    </source>
</evidence>
<feature type="compositionally biased region" description="Basic and acidic residues" evidence="7">
    <location>
        <begin position="1406"/>
        <end position="1415"/>
    </location>
</feature>
<evidence type="ECO:0000256" key="6">
    <source>
        <dbReference type="SAM" id="Coils"/>
    </source>
</evidence>
<accession>A0A8D0Y8Z4</accession>
<dbReference type="InterPro" id="IPR036872">
    <property type="entry name" value="CH_dom_sf"/>
</dbReference>
<evidence type="ECO:0000259" key="8">
    <source>
        <dbReference type="PROSITE" id="PS50021"/>
    </source>
</evidence>
<feature type="domain" description="Calponin-homology (CH)" evidence="8">
    <location>
        <begin position="12"/>
        <end position="132"/>
    </location>
</feature>
<organism evidence="9 10">
    <name type="scientific">Sus scrofa</name>
    <name type="common">Pig</name>
    <dbReference type="NCBI Taxonomy" id="9823"/>
    <lineage>
        <taxon>Eukaryota</taxon>
        <taxon>Metazoa</taxon>
        <taxon>Chordata</taxon>
        <taxon>Craniata</taxon>
        <taxon>Vertebrata</taxon>
        <taxon>Euteleostomi</taxon>
        <taxon>Mammalia</taxon>
        <taxon>Eutheria</taxon>
        <taxon>Laurasiatheria</taxon>
        <taxon>Artiodactyla</taxon>
        <taxon>Suina</taxon>
        <taxon>Suidae</taxon>
        <taxon>Sus</taxon>
    </lineage>
</organism>
<dbReference type="SUPFAM" id="SSF116907">
    <property type="entry name" value="Hook domain"/>
    <property type="match status" value="1"/>
</dbReference>
<dbReference type="Gene3D" id="1.10.418.10">
    <property type="entry name" value="Calponin-like domain"/>
    <property type="match status" value="1"/>
</dbReference>
<feature type="compositionally biased region" description="Basic and acidic residues" evidence="7">
    <location>
        <begin position="1757"/>
        <end position="1774"/>
    </location>
</feature>
<protein>
    <submittedName>
        <fullName evidence="9">Coiled-coil domain containing 88A</fullName>
    </submittedName>
</protein>
<feature type="coiled-coil region" evidence="6">
    <location>
        <begin position="1124"/>
        <end position="1382"/>
    </location>
</feature>
<feature type="compositionally biased region" description="Polar residues" evidence="7">
    <location>
        <begin position="1416"/>
        <end position="1429"/>
    </location>
</feature>
<dbReference type="Pfam" id="PF19047">
    <property type="entry name" value="HOOK_N"/>
    <property type="match status" value="1"/>
</dbReference>
<dbReference type="PANTHER" id="PTHR18947">
    <property type="entry name" value="HOOK PROTEINS"/>
    <property type="match status" value="1"/>
</dbReference>
<evidence type="ECO:0000256" key="3">
    <source>
        <dbReference type="ARBA" id="ARBA00022658"/>
    </source>
</evidence>